<dbReference type="InterPro" id="IPR000120">
    <property type="entry name" value="Amidase"/>
</dbReference>
<feature type="domain" description="Amidase" evidence="3">
    <location>
        <begin position="25"/>
        <end position="456"/>
    </location>
</feature>
<dbReference type="Pfam" id="PF01425">
    <property type="entry name" value="Amidase"/>
    <property type="match status" value="1"/>
</dbReference>
<evidence type="ECO:0000256" key="1">
    <source>
        <dbReference type="ARBA" id="ARBA00009199"/>
    </source>
</evidence>
<dbReference type="Proteomes" id="UP001205311">
    <property type="component" value="Unassembled WGS sequence"/>
</dbReference>
<comment type="similarity">
    <text evidence="1">Belongs to the amidase family.</text>
</comment>
<sequence>MADPHELTALEQADAVRRRQLDPVELVEHHLRRAEAHAGLGAFALLTPDRAIERAREARRAVMAAGDPAELPPLVGVPTGVKDLNLTAGVRTAFGSAVYRDFVPTVDDDVVVALHRAGTVSLGKTSTPEFGLTCYTEPAGQPPAVTPHDPTRTAGGSSGGAATAVAAGLLPVAQGSDGAGSIRVPAACCGVVGLKPTRGRVPRGPLAGDVTGMAVIGPLARTVADAAAMLDAMAVDRPGEPWTAPLPSGGSFLDHARRPPGRLRVGRYARPPVPGAEVAPECLRVWAEATDLLVDLGHEVVDVEPPFPEHAVAAVETVWAVLAHAVPVDPAREDELLPFTRWLRARGSATSAPDFLRALQVTQTVARAAVTAHQAHDVVLTPALAHLPPAVGWFSGSGDPAEDFARQERFTPFTTGYNLTGQPAVVLPLGRTGGSGAGLPVAVQLVGRPAGEAVLLALAAELERARPWPVGPPTPVGGAAT</sequence>
<name>A0ABT1HW20_STRSD</name>
<evidence type="ECO:0000256" key="2">
    <source>
        <dbReference type="SAM" id="MobiDB-lite"/>
    </source>
</evidence>
<dbReference type="SUPFAM" id="SSF75304">
    <property type="entry name" value="Amidase signature (AS) enzymes"/>
    <property type="match status" value="1"/>
</dbReference>
<dbReference type="InterPro" id="IPR023631">
    <property type="entry name" value="Amidase_dom"/>
</dbReference>
<dbReference type="EMBL" id="JAMTCP010000019">
    <property type="protein sequence ID" value="MCP2259727.1"/>
    <property type="molecule type" value="Genomic_DNA"/>
</dbReference>
<feature type="region of interest" description="Disordered" evidence="2">
    <location>
        <begin position="140"/>
        <end position="159"/>
    </location>
</feature>
<dbReference type="PANTHER" id="PTHR11895:SF7">
    <property type="entry name" value="GLUTAMYL-TRNA(GLN) AMIDOTRANSFERASE SUBUNIT A, MITOCHONDRIAL"/>
    <property type="match status" value="1"/>
</dbReference>
<comment type="caution">
    <text evidence="4">The sequence shown here is derived from an EMBL/GenBank/DDBJ whole genome shotgun (WGS) entry which is preliminary data.</text>
</comment>
<accession>A0ABT1HW20</accession>
<keyword evidence="5" id="KW-1185">Reference proteome</keyword>
<gene>
    <name evidence="4" type="ORF">LX15_003433</name>
</gene>
<dbReference type="PANTHER" id="PTHR11895">
    <property type="entry name" value="TRANSAMIDASE"/>
    <property type="match status" value="1"/>
</dbReference>
<dbReference type="InterPro" id="IPR020556">
    <property type="entry name" value="Amidase_CS"/>
</dbReference>
<evidence type="ECO:0000259" key="3">
    <source>
        <dbReference type="Pfam" id="PF01425"/>
    </source>
</evidence>
<evidence type="ECO:0000313" key="5">
    <source>
        <dbReference type="Proteomes" id="UP001205311"/>
    </source>
</evidence>
<reference evidence="4 5" key="1">
    <citation type="submission" date="2022-06" db="EMBL/GenBank/DDBJ databases">
        <title>Genomic Encyclopedia of Archaeal and Bacterial Type Strains, Phase II (KMG-II): from individual species to whole genera.</title>
        <authorList>
            <person name="Goeker M."/>
        </authorList>
    </citation>
    <scope>NUCLEOTIDE SEQUENCE [LARGE SCALE GENOMIC DNA]</scope>
    <source>
        <strain evidence="4 5">DSM 40477</strain>
    </source>
</reference>
<dbReference type="InterPro" id="IPR036928">
    <property type="entry name" value="AS_sf"/>
</dbReference>
<protein>
    <submittedName>
        <fullName evidence="4">Amidase</fullName>
    </submittedName>
</protein>
<dbReference type="RefSeq" id="WP_253670611.1">
    <property type="nucleotide sequence ID" value="NZ_JAMTCP010000019.1"/>
</dbReference>
<dbReference type="PROSITE" id="PS00571">
    <property type="entry name" value="AMIDASES"/>
    <property type="match status" value="1"/>
</dbReference>
<dbReference type="Gene3D" id="3.90.1300.10">
    <property type="entry name" value="Amidase signature (AS) domain"/>
    <property type="match status" value="1"/>
</dbReference>
<evidence type="ECO:0000313" key="4">
    <source>
        <dbReference type="EMBL" id="MCP2259727.1"/>
    </source>
</evidence>
<proteinExistence type="inferred from homology"/>
<organism evidence="4 5">
    <name type="scientific">Streptoalloteichus tenebrarius (strain ATCC 17920 / DSM 40477 / JCM 4838 / CBS 697.72 / NBRC 16177 / NCIMB 11028 / NRRL B-12390 / A12253. 1 / ISP 5477)</name>
    <name type="common">Streptomyces tenebrarius</name>
    <dbReference type="NCBI Taxonomy" id="1933"/>
    <lineage>
        <taxon>Bacteria</taxon>
        <taxon>Bacillati</taxon>
        <taxon>Actinomycetota</taxon>
        <taxon>Actinomycetes</taxon>
        <taxon>Pseudonocardiales</taxon>
        <taxon>Pseudonocardiaceae</taxon>
        <taxon>Streptoalloteichus</taxon>
    </lineage>
</organism>